<reference evidence="3" key="2">
    <citation type="submission" date="2023-06" db="EMBL/GenBank/DDBJ databases">
        <authorList>
            <person name="Swenson N.G."/>
            <person name="Wegrzyn J.L."/>
            <person name="Mcevoy S.L."/>
        </authorList>
    </citation>
    <scope>NUCLEOTIDE SEQUENCE</scope>
    <source>
        <strain evidence="3">NS2018</strain>
        <tissue evidence="3">Leaf</tissue>
    </source>
</reference>
<dbReference type="InterPro" id="IPR022175">
    <property type="entry name" value="BCAS3_dom"/>
</dbReference>
<evidence type="ECO:0000259" key="2">
    <source>
        <dbReference type="Pfam" id="PF12490"/>
    </source>
</evidence>
<evidence type="ECO:0000313" key="3">
    <source>
        <dbReference type="EMBL" id="KAK0600932.1"/>
    </source>
</evidence>
<reference evidence="3" key="1">
    <citation type="journal article" date="2022" name="Plant J.">
        <title>Strategies of tolerance reflected in two North American maple genomes.</title>
        <authorList>
            <person name="McEvoy S.L."/>
            <person name="Sezen U.U."/>
            <person name="Trouern-Trend A."/>
            <person name="McMahon S.M."/>
            <person name="Schaberg P.G."/>
            <person name="Yang J."/>
            <person name="Wegrzyn J.L."/>
            <person name="Swenson N.G."/>
        </authorList>
    </citation>
    <scope>NUCLEOTIDE SEQUENCE</scope>
    <source>
        <strain evidence="3">NS2018</strain>
    </source>
</reference>
<dbReference type="AlphaFoldDB" id="A0AA39T2W0"/>
<evidence type="ECO:0000256" key="1">
    <source>
        <dbReference type="SAM" id="MobiDB-lite"/>
    </source>
</evidence>
<accession>A0AA39T2W0</accession>
<feature type="region of interest" description="Disordered" evidence="1">
    <location>
        <begin position="94"/>
        <end position="118"/>
    </location>
</feature>
<dbReference type="EMBL" id="JAUESC010000003">
    <property type="protein sequence ID" value="KAK0600932.1"/>
    <property type="molecule type" value="Genomic_DNA"/>
</dbReference>
<sequence length="118" mass="13311">MKYMQEATLQRQRTTFWFSLPQDACMIQYGLRISAGLDPTTGVSGIGTGYDSVTESDARLVVQAIQKWNICQKQIRRERDNKLDIYGDNGTMDSNKICPEETNGGNYNFTETRGTVNS</sequence>
<keyword evidence="4" id="KW-1185">Reference proteome</keyword>
<comment type="caution">
    <text evidence="3">The sequence shown here is derived from an EMBL/GenBank/DDBJ whole genome shotgun (WGS) entry which is preliminary data.</text>
</comment>
<dbReference type="Pfam" id="PF12490">
    <property type="entry name" value="BCAS3"/>
    <property type="match status" value="1"/>
</dbReference>
<protein>
    <recommendedName>
        <fullName evidence="2">BCAS3 domain-containing protein</fullName>
    </recommendedName>
</protein>
<name>A0AA39T2W0_ACESA</name>
<feature type="compositionally biased region" description="Polar residues" evidence="1">
    <location>
        <begin position="103"/>
        <end position="118"/>
    </location>
</feature>
<organism evidence="3 4">
    <name type="scientific">Acer saccharum</name>
    <name type="common">Sugar maple</name>
    <dbReference type="NCBI Taxonomy" id="4024"/>
    <lineage>
        <taxon>Eukaryota</taxon>
        <taxon>Viridiplantae</taxon>
        <taxon>Streptophyta</taxon>
        <taxon>Embryophyta</taxon>
        <taxon>Tracheophyta</taxon>
        <taxon>Spermatophyta</taxon>
        <taxon>Magnoliopsida</taxon>
        <taxon>eudicotyledons</taxon>
        <taxon>Gunneridae</taxon>
        <taxon>Pentapetalae</taxon>
        <taxon>rosids</taxon>
        <taxon>malvids</taxon>
        <taxon>Sapindales</taxon>
        <taxon>Sapindaceae</taxon>
        <taxon>Hippocastanoideae</taxon>
        <taxon>Acereae</taxon>
        <taxon>Acer</taxon>
    </lineage>
</organism>
<gene>
    <name evidence="3" type="ORF">LWI29_019750</name>
</gene>
<proteinExistence type="predicted"/>
<feature type="domain" description="BCAS3" evidence="2">
    <location>
        <begin position="51"/>
        <end position="115"/>
    </location>
</feature>
<dbReference type="Proteomes" id="UP001168877">
    <property type="component" value="Unassembled WGS sequence"/>
</dbReference>
<evidence type="ECO:0000313" key="4">
    <source>
        <dbReference type="Proteomes" id="UP001168877"/>
    </source>
</evidence>